<evidence type="ECO:0000313" key="5">
    <source>
        <dbReference type="Proteomes" id="UP000254487"/>
    </source>
</evidence>
<protein>
    <recommendedName>
        <fullName evidence="3">Outer membrane protein assembly factor BamE domain-containing protein</fullName>
    </recommendedName>
</protein>
<proteinExistence type="predicted"/>
<evidence type="ECO:0000256" key="2">
    <source>
        <dbReference type="ARBA" id="ARBA00023136"/>
    </source>
</evidence>
<dbReference type="AlphaFoldDB" id="A0A377ZDT4"/>
<gene>
    <name evidence="4" type="ORF">NCTC10313_02636</name>
</gene>
<dbReference type="Pfam" id="PF04355">
    <property type="entry name" value="BamE"/>
    <property type="match status" value="1"/>
</dbReference>
<keyword evidence="2" id="KW-0472">Membrane</keyword>
<accession>A0A377ZDT4</accession>
<dbReference type="Proteomes" id="UP000254487">
    <property type="component" value="Unassembled WGS sequence"/>
</dbReference>
<evidence type="ECO:0000259" key="3">
    <source>
        <dbReference type="Pfam" id="PF04355"/>
    </source>
</evidence>
<dbReference type="Gene3D" id="3.30.1450.10">
    <property type="match status" value="1"/>
</dbReference>
<keyword evidence="1" id="KW-0732">Signal</keyword>
<dbReference type="EMBL" id="UGLW01000003">
    <property type="protein sequence ID" value="STU66754.1"/>
    <property type="molecule type" value="Genomic_DNA"/>
</dbReference>
<feature type="domain" description="Outer membrane protein assembly factor BamE" evidence="3">
    <location>
        <begin position="60"/>
        <end position="122"/>
    </location>
</feature>
<sequence length="149" mass="16827">MPCSIAVLLFSLLICPKQTDGDRDVKKLLFAALIGVSALTITACAPTVQKVDYNQRSMLLSLGMNKNDVMQIMGSPRRTDVNQERERWIYWNKALYGYTIIDNEQLANDRLVITFVNGKVTKWGQQTLTDDIMESSQKSAQAYAEAFKK</sequence>
<evidence type="ECO:0000313" key="4">
    <source>
        <dbReference type="EMBL" id="STU66754.1"/>
    </source>
</evidence>
<dbReference type="GO" id="GO:0019867">
    <property type="term" value="C:outer membrane"/>
    <property type="evidence" value="ECO:0007669"/>
    <property type="project" value="InterPro"/>
</dbReference>
<organism evidence="4 5">
    <name type="scientific">Klebsiella pneumoniae subsp. ozaenae</name>
    <dbReference type="NCBI Taxonomy" id="574"/>
    <lineage>
        <taxon>Bacteria</taxon>
        <taxon>Pseudomonadati</taxon>
        <taxon>Pseudomonadota</taxon>
        <taxon>Gammaproteobacteria</taxon>
        <taxon>Enterobacterales</taxon>
        <taxon>Enterobacteriaceae</taxon>
        <taxon>Klebsiella/Raoultella group</taxon>
        <taxon>Klebsiella</taxon>
        <taxon>Klebsiella pneumoniae complex</taxon>
    </lineage>
</organism>
<evidence type="ECO:0000256" key="1">
    <source>
        <dbReference type="ARBA" id="ARBA00022729"/>
    </source>
</evidence>
<dbReference type="InterPro" id="IPR037873">
    <property type="entry name" value="BamE-like"/>
</dbReference>
<name>A0A377ZDT4_KLEPO</name>
<dbReference type="InterPro" id="IPR007450">
    <property type="entry name" value="BamE_dom"/>
</dbReference>
<reference evidence="4 5" key="1">
    <citation type="submission" date="2018-06" db="EMBL/GenBank/DDBJ databases">
        <authorList>
            <consortium name="Pathogen Informatics"/>
            <person name="Doyle S."/>
        </authorList>
    </citation>
    <scope>NUCLEOTIDE SEQUENCE [LARGE SCALE GENOMIC DNA]</scope>
    <source>
        <strain evidence="4 5">NCTC10313</strain>
    </source>
</reference>